<protein>
    <submittedName>
        <fullName evidence="3">Uncharacterized protein LOC109465672 isoform X2</fullName>
    </submittedName>
</protein>
<name>A0A6P4Y8K3_BRABE</name>
<organism evidence="2 3">
    <name type="scientific">Branchiostoma belcheri</name>
    <name type="common">Amphioxus</name>
    <dbReference type="NCBI Taxonomy" id="7741"/>
    <lineage>
        <taxon>Eukaryota</taxon>
        <taxon>Metazoa</taxon>
        <taxon>Chordata</taxon>
        <taxon>Cephalochordata</taxon>
        <taxon>Leptocardii</taxon>
        <taxon>Amphioxiformes</taxon>
        <taxon>Branchiostomatidae</taxon>
        <taxon>Branchiostoma</taxon>
    </lineage>
</organism>
<reference evidence="3" key="1">
    <citation type="submission" date="2025-08" db="UniProtKB">
        <authorList>
            <consortium name="RefSeq"/>
        </authorList>
    </citation>
    <scope>IDENTIFICATION</scope>
    <source>
        <tissue evidence="3">Gonad</tissue>
    </source>
</reference>
<dbReference type="GeneID" id="109465672"/>
<proteinExistence type="predicted"/>
<gene>
    <name evidence="3" type="primary">LOC109465672</name>
</gene>
<accession>A0A6P4Y8K3</accession>
<dbReference type="RefSeq" id="XP_019618624.1">
    <property type="nucleotide sequence ID" value="XM_019763065.1"/>
</dbReference>
<keyword evidence="2" id="KW-1185">Reference proteome</keyword>
<dbReference type="OrthoDB" id="9983348at2759"/>
<evidence type="ECO:0000313" key="2">
    <source>
        <dbReference type="Proteomes" id="UP000515135"/>
    </source>
</evidence>
<sequence>MGNLLIPPNKEDTVTAKQTKVADELPSASTSTTIPDSPDDKTTDSTAAGRDTSDLQEEGVTVNEINKRVLGKLIVEKVGNEGADVTARAAVLRTALQRAITHLESQPAEVWQNAELEIIDKYGQVYHIRAGQAENKFVLYHDGTDNIKFTCREKATWKWPWQWGSSQEKPKALEDKSSL</sequence>
<evidence type="ECO:0000256" key="1">
    <source>
        <dbReference type="SAM" id="MobiDB-lite"/>
    </source>
</evidence>
<dbReference type="Proteomes" id="UP000515135">
    <property type="component" value="Unplaced"/>
</dbReference>
<dbReference type="AlphaFoldDB" id="A0A6P4Y8K3"/>
<evidence type="ECO:0000313" key="3">
    <source>
        <dbReference type="RefSeq" id="XP_019618624.1"/>
    </source>
</evidence>
<feature type="compositionally biased region" description="Low complexity" evidence="1">
    <location>
        <begin position="26"/>
        <end position="36"/>
    </location>
</feature>
<feature type="region of interest" description="Disordered" evidence="1">
    <location>
        <begin position="1"/>
        <end position="57"/>
    </location>
</feature>